<proteinExistence type="predicted"/>
<reference evidence="1" key="1">
    <citation type="journal article" date="2013" name="J. Plant Res.">
        <title>Effect of fungi and light on seed germination of three Opuntia species from semiarid lands of central Mexico.</title>
        <authorList>
            <person name="Delgado-Sanchez P."/>
            <person name="Jimenez-Bremont J.F."/>
            <person name="Guerrero-Gonzalez Mde L."/>
            <person name="Flores J."/>
        </authorList>
    </citation>
    <scope>NUCLEOTIDE SEQUENCE</scope>
    <source>
        <tissue evidence="1">Cladode</tissue>
    </source>
</reference>
<reference evidence="1" key="2">
    <citation type="submission" date="2020-07" db="EMBL/GenBank/DDBJ databases">
        <authorList>
            <person name="Vera ALvarez R."/>
            <person name="Arias-Moreno D.M."/>
            <person name="Jimenez-Jacinto V."/>
            <person name="Jimenez-Bremont J.F."/>
            <person name="Swaminathan K."/>
            <person name="Moose S.P."/>
            <person name="Guerrero-Gonzalez M.L."/>
            <person name="Marino-Ramirez L."/>
            <person name="Landsman D."/>
            <person name="Rodriguez-Kessler M."/>
            <person name="Delgado-Sanchez P."/>
        </authorList>
    </citation>
    <scope>NUCLEOTIDE SEQUENCE</scope>
    <source>
        <tissue evidence="1">Cladode</tissue>
    </source>
</reference>
<name>A0A7C8ZSQ3_OPUST</name>
<accession>A0A7C8ZSQ3</accession>
<evidence type="ECO:0000313" key="1">
    <source>
        <dbReference type="EMBL" id="MBA4650176.1"/>
    </source>
</evidence>
<dbReference type="AlphaFoldDB" id="A0A7C8ZSQ3"/>
<dbReference type="EMBL" id="GISG01163924">
    <property type="protein sequence ID" value="MBA4650176.1"/>
    <property type="molecule type" value="Transcribed_RNA"/>
</dbReference>
<sequence>MEQPLATQSTQQNSQQRQHSDCTTKNYITICPRLSYTAFQLLPALTAACTNSSQLLNPPESTSAKAPITSKASCKSPAEVISSNQDNSSLENPTISLTFRSFSFITTSQPSKPLSSSPSDCLDVPSPPAEEFLGLKNCWSCSIRPV</sequence>
<protein>
    <submittedName>
        <fullName evidence="1">Uncharacterized protein</fullName>
    </submittedName>
</protein>
<organism evidence="1">
    <name type="scientific">Opuntia streptacantha</name>
    <name type="common">Prickly pear cactus</name>
    <name type="synonym">Opuntia cardona</name>
    <dbReference type="NCBI Taxonomy" id="393608"/>
    <lineage>
        <taxon>Eukaryota</taxon>
        <taxon>Viridiplantae</taxon>
        <taxon>Streptophyta</taxon>
        <taxon>Embryophyta</taxon>
        <taxon>Tracheophyta</taxon>
        <taxon>Spermatophyta</taxon>
        <taxon>Magnoliopsida</taxon>
        <taxon>eudicotyledons</taxon>
        <taxon>Gunneridae</taxon>
        <taxon>Pentapetalae</taxon>
        <taxon>Caryophyllales</taxon>
        <taxon>Cactineae</taxon>
        <taxon>Cactaceae</taxon>
        <taxon>Opuntioideae</taxon>
        <taxon>Opuntia</taxon>
    </lineage>
</organism>